<protein>
    <submittedName>
        <fullName evidence="1">Uncharacterized protein</fullName>
    </submittedName>
</protein>
<gene>
    <name evidence="1" type="ORF">BU26DRAFT_289094</name>
</gene>
<dbReference type="AlphaFoldDB" id="A0A6A6IH48"/>
<dbReference type="EMBL" id="ML987194">
    <property type="protein sequence ID" value="KAF2249751.1"/>
    <property type="molecule type" value="Genomic_DNA"/>
</dbReference>
<evidence type="ECO:0000313" key="2">
    <source>
        <dbReference type="Proteomes" id="UP000800094"/>
    </source>
</evidence>
<keyword evidence="2" id="KW-1185">Reference proteome</keyword>
<dbReference type="GeneID" id="54574939"/>
<sequence>MHLMPDKAANAIMSHPLIHSPTILPPFSPSSLIKHEVIPHGLQKELGGRIVQVKKRRIEKPHKSHILPKYDEKSFMHGTTATAIGLIGVGYRSLPHSFSSCLFLLLSREKAKRILLFRLQNRSAARHCRCRSRRVVSGKPFRFRRSRHRDCFDNSPDSLYLLE</sequence>
<reference evidence="1" key="1">
    <citation type="journal article" date="2020" name="Stud. Mycol.">
        <title>101 Dothideomycetes genomes: a test case for predicting lifestyles and emergence of pathogens.</title>
        <authorList>
            <person name="Haridas S."/>
            <person name="Albert R."/>
            <person name="Binder M."/>
            <person name="Bloem J."/>
            <person name="Labutti K."/>
            <person name="Salamov A."/>
            <person name="Andreopoulos B."/>
            <person name="Baker S."/>
            <person name="Barry K."/>
            <person name="Bills G."/>
            <person name="Bluhm B."/>
            <person name="Cannon C."/>
            <person name="Castanera R."/>
            <person name="Culley D."/>
            <person name="Daum C."/>
            <person name="Ezra D."/>
            <person name="Gonzalez J."/>
            <person name="Henrissat B."/>
            <person name="Kuo A."/>
            <person name="Liang C."/>
            <person name="Lipzen A."/>
            <person name="Lutzoni F."/>
            <person name="Magnuson J."/>
            <person name="Mondo S."/>
            <person name="Nolan M."/>
            <person name="Ohm R."/>
            <person name="Pangilinan J."/>
            <person name="Park H.-J."/>
            <person name="Ramirez L."/>
            <person name="Alfaro M."/>
            <person name="Sun H."/>
            <person name="Tritt A."/>
            <person name="Yoshinaga Y."/>
            <person name="Zwiers L.-H."/>
            <person name="Turgeon B."/>
            <person name="Goodwin S."/>
            <person name="Spatafora J."/>
            <person name="Crous P."/>
            <person name="Grigoriev I."/>
        </authorList>
    </citation>
    <scope>NUCLEOTIDE SEQUENCE</scope>
    <source>
        <strain evidence="1">CBS 122368</strain>
    </source>
</reference>
<dbReference type="Proteomes" id="UP000800094">
    <property type="component" value="Unassembled WGS sequence"/>
</dbReference>
<name>A0A6A6IH48_9PLEO</name>
<organism evidence="1 2">
    <name type="scientific">Trematosphaeria pertusa</name>
    <dbReference type="NCBI Taxonomy" id="390896"/>
    <lineage>
        <taxon>Eukaryota</taxon>
        <taxon>Fungi</taxon>
        <taxon>Dikarya</taxon>
        <taxon>Ascomycota</taxon>
        <taxon>Pezizomycotina</taxon>
        <taxon>Dothideomycetes</taxon>
        <taxon>Pleosporomycetidae</taxon>
        <taxon>Pleosporales</taxon>
        <taxon>Massarineae</taxon>
        <taxon>Trematosphaeriaceae</taxon>
        <taxon>Trematosphaeria</taxon>
    </lineage>
</organism>
<accession>A0A6A6IH48</accession>
<proteinExistence type="predicted"/>
<dbReference type="RefSeq" id="XP_033684755.1">
    <property type="nucleotide sequence ID" value="XM_033821609.1"/>
</dbReference>
<evidence type="ECO:0000313" key="1">
    <source>
        <dbReference type="EMBL" id="KAF2249751.1"/>
    </source>
</evidence>